<dbReference type="GO" id="GO:0005829">
    <property type="term" value="C:cytosol"/>
    <property type="evidence" value="ECO:0007669"/>
    <property type="project" value="TreeGrafter"/>
</dbReference>
<sequence>MNDQAERLRARLLKDGSQQPMPKTLAVVSGKGGVGKSNFSLNFSISLCQKGDKVLLFDMDIGMGNLDILMGRTSNYSIADFFEKNRSLSDIVSEGPNGLRYIAGGTGLPHIVKLEDGQIARYTEELAILMGNYDYVIFDMGAGITEESAKFILSVQEIAVITTPEPTSITDAYSAMKQIHLLDDSIPFYLVINRAQGEKEGQDTFKRISDALKRFLGRESVLLGILPDDRNIQQAVKRQIPFILFQEKSPASKAIHLMADKIGSRQVDPAAGNKHSYQFISKLKRFLFERQ</sequence>
<dbReference type="InterPro" id="IPR033756">
    <property type="entry name" value="YlxH/NBP35"/>
</dbReference>
<dbReference type="OrthoDB" id="9816297at2"/>
<gene>
    <name evidence="3" type="ORF">DFO73_10890</name>
</gene>
<reference evidence="3 4" key="1">
    <citation type="submission" date="2018-05" db="EMBL/GenBank/DDBJ databases">
        <title>Freshwater and sediment microbial communities from various areas in North America, analyzing microbe dynamics in response to fracking.</title>
        <authorList>
            <person name="Lamendella R."/>
        </authorList>
    </citation>
    <scope>NUCLEOTIDE SEQUENCE [LARGE SCALE GENOMIC DNA]</scope>
    <source>
        <strain evidence="3 4">15_TX</strain>
    </source>
</reference>
<dbReference type="RefSeq" id="WP_110065673.1">
    <property type="nucleotide sequence ID" value="NZ_QGTW01000008.1"/>
</dbReference>
<evidence type="ECO:0000313" key="4">
    <source>
        <dbReference type="Proteomes" id="UP000247150"/>
    </source>
</evidence>
<comment type="caution">
    <text evidence="3">The sequence shown here is derived from an EMBL/GenBank/DDBJ whole genome shotgun (WGS) entry which is preliminary data.</text>
</comment>
<dbReference type="Pfam" id="PF10609">
    <property type="entry name" value="ParA"/>
    <property type="match status" value="1"/>
</dbReference>
<dbReference type="InterPro" id="IPR050625">
    <property type="entry name" value="ParA/MinD_ATPase"/>
</dbReference>
<keyword evidence="3" id="KW-0282">Flagellum</keyword>
<dbReference type="PANTHER" id="PTHR43384">
    <property type="entry name" value="SEPTUM SITE-DETERMINING PROTEIN MIND HOMOLOG, CHLOROPLASTIC-RELATED"/>
    <property type="match status" value="1"/>
</dbReference>
<keyword evidence="3" id="KW-0969">Cilium</keyword>
<dbReference type="Proteomes" id="UP000247150">
    <property type="component" value="Unassembled WGS sequence"/>
</dbReference>
<dbReference type="PIRSF" id="PIRSF003092">
    <property type="entry name" value="MinD"/>
    <property type="match status" value="1"/>
</dbReference>
<evidence type="ECO:0000313" key="3">
    <source>
        <dbReference type="EMBL" id="PWW27351.1"/>
    </source>
</evidence>
<dbReference type="GO" id="GO:0051782">
    <property type="term" value="P:negative regulation of cell division"/>
    <property type="evidence" value="ECO:0007669"/>
    <property type="project" value="TreeGrafter"/>
</dbReference>
<keyword evidence="1" id="KW-0547">Nucleotide-binding</keyword>
<accession>A0A2V2ZVG6</accession>
<dbReference type="InterPro" id="IPR027417">
    <property type="entry name" value="P-loop_NTPase"/>
</dbReference>
<dbReference type="PANTHER" id="PTHR43384:SF4">
    <property type="entry name" value="CELLULOSE BIOSYNTHESIS PROTEIN BCSQ-RELATED"/>
    <property type="match status" value="1"/>
</dbReference>
<keyword evidence="2" id="KW-0067">ATP-binding</keyword>
<dbReference type="GO" id="GO:0005524">
    <property type="term" value="F:ATP binding"/>
    <property type="evidence" value="ECO:0007669"/>
    <property type="project" value="UniProtKB-KW"/>
</dbReference>
<dbReference type="GO" id="GO:0016887">
    <property type="term" value="F:ATP hydrolysis activity"/>
    <property type="evidence" value="ECO:0007669"/>
    <property type="project" value="TreeGrafter"/>
</dbReference>
<organism evidence="3 4">
    <name type="scientific">Cytobacillus oceanisediminis</name>
    <dbReference type="NCBI Taxonomy" id="665099"/>
    <lineage>
        <taxon>Bacteria</taxon>
        <taxon>Bacillati</taxon>
        <taxon>Bacillota</taxon>
        <taxon>Bacilli</taxon>
        <taxon>Bacillales</taxon>
        <taxon>Bacillaceae</taxon>
        <taxon>Cytobacillus</taxon>
    </lineage>
</organism>
<dbReference type="GO" id="GO:0009898">
    <property type="term" value="C:cytoplasmic side of plasma membrane"/>
    <property type="evidence" value="ECO:0007669"/>
    <property type="project" value="TreeGrafter"/>
</dbReference>
<dbReference type="SUPFAM" id="SSF52540">
    <property type="entry name" value="P-loop containing nucleoside triphosphate hydrolases"/>
    <property type="match status" value="1"/>
</dbReference>
<evidence type="ECO:0000256" key="1">
    <source>
        <dbReference type="ARBA" id="ARBA00022741"/>
    </source>
</evidence>
<protein>
    <submittedName>
        <fullName evidence="3">Flagellar biosynthesis protein FlhG</fullName>
    </submittedName>
</protein>
<dbReference type="InterPro" id="IPR025501">
    <property type="entry name" value="MinD_FleN"/>
</dbReference>
<dbReference type="CDD" id="cd02038">
    <property type="entry name" value="FlhG-like"/>
    <property type="match status" value="1"/>
</dbReference>
<proteinExistence type="predicted"/>
<name>A0A2V2ZVG6_9BACI</name>
<dbReference type="Gene3D" id="3.40.50.300">
    <property type="entry name" value="P-loop containing nucleotide triphosphate hydrolases"/>
    <property type="match status" value="1"/>
</dbReference>
<dbReference type="AlphaFoldDB" id="A0A2V2ZVG6"/>
<keyword evidence="3" id="KW-0966">Cell projection</keyword>
<evidence type="ECO:0000256" key="2">
    <source>
        <dbReference type="ARBA" id="ARBA00022840"/>
    </source>
</evidence>
<dbReference type="InterPro" id="IPR033875">
    <property type="entry name" value="FlhG"/>
</dbReference>
<dbReference type="EMBL" id="QGTW01000008">
    <property type="protein sequence ID" value="PWW27351.1"/>
    <property type="molecule type" value="Genomic_DNA"/>
</dbReference>